<dbReference type="EMBL" id="FOFD01000004">
    <property type="protein sequence ID" value="SER28949.1"/>
    <property type="molecule type" value="Genomic_DNA"/>
</dbReference>
<name>A0A1H9MZP4_9EURY</name>
<feature type="region of interest" description="Disordered" evidence="1">
    <location>
        <begin position="1"/>
        <end position="20"/>
    </location>
</feature>
<protein>
    <recommendedName>
        <fullName evidence="4">PemK-like, MazF-like toxin of type II toxin-antitoxin system</fullName>
    </recommendedName>
</protein>
<evidence type="ECO:0008006" key="4">
    <source>
        <dbReference type="Google" id="ProtNLM"/>
    </source>
</evidence>
<dbReference type="OrthoDB" id="315488at2157"/>
<gene>
    <name evidence="2" type="ORF">SAMN04489841_3561</name>
</gene>
<dbReference type="Proteomes" id="UP000199114">
    <property type="component" value="Unassembled WGS sequence"/>
</dbReference>
<reference evidence="3" key="1">
    <citation type="submission" date="2016-10" db="EMBL/GenBank/DDBJ databases">
        <authorList>
            <person name="Varghese N."/>
            <person name="Submissions S."/>
        </authorList>
    </citation>
    <scope>NUCLEOTIDE SEQUENCE [LARGE SCALE GENOMIC DNA]</scope>
    <source>
        <strain evidence="3">DSM 25055</strain>
    </source>
</reference>
<evidence type="ECO:0000256" key="1">
    <source>
        <dbReference type="SAM" id="MobiDB-lite"/>
    </source>
</evidence>
<dbReference type="AlphaFoldDB" id="A0A1H9MZP4"/>
<proteinExistence type="predicted"/>
<dbReference type="RefSeq" id="WP_090619808.1">
    <property type="nucleotide sequence ID" value="NZ_FOFD01000004.1"/>
</dbReference>
<keyword evidence="3" id="KW-1185">Reference proteome</keyword>
<evidence type="ECO:0000313" key="2">
    <source>
        <dbReference type="EMBL" id="SER28949.1"/>
    </source>
</evidence>
<dbReference type="SUPFAM" id="SSF50118">
    <property type="entry name" value="Cell growth inhibitor/plasmid maintenance toxic component"/>
    <property type="match status" value="1"/>
</dbReference>
<accession>A0A1H9MZP4</accession>
<evidence type="ECO:0000313" key="3">
    <source>
        <dbReference type="Proteomes" id="UP000199114"/>
    </source>
</evidence>
<dbReference type="STRING" id="1186196.SAMN04489841_3561"/>
<organism evidence="2 3">
    <name type="scientific">Natrinema salaciae</name>
    <dbReference type="NCBI Taxonomy" id="1186196"/>
    <lineage>
        <taxon>Archaea</taxon>
        <taxon>Methanobacteriati</taxon>
        <taxon>Methanobacteriota</taxon>
        <taxon>Stenosarchaea group</taxon>
        <taxon>Halobacteria</taxon>
        <taxon>Halobacteriales</taxon>
        <taxon>Natrialbaceae</taxon>
        <taxon>Natrinema</taxon>
    </lineage>
</organism>
<sequence>MKYERGDVVEAGDPFDESKPSRPFAIVNTAAHPFDGEQYVAVTLTTRTWYDETIPITDDDFLDGGLPKESYLVPWGVVSLSHDDILDWFGRVESEPLNDAVDRLVGYLRD</sequence>